<protein>
    <recommendedName>
        <fullName evidence="2">Right handed beta helix domain-containing protein</fullName>
    </recommendedName>
</protein>
<reference evidence="1" key="1">
    <citation type="journal article" date="2015" name="Nature">
        <title>Complex archaea that bridge the gap between prokaryotes and eukaryotes.</title>
        <authorList>
            <person name="Spang A."/>
            <person name="Saw J.H."/>
            <person name="Jorgensen S.L."/>
            <person name="Zaremba-Niedzwiedzka K."/>
            <person name="Martijn J."/>
            <person name="Lind A.E."/>
            <person name="van Eijk R."/>
            <person name="Schleper C."/>
            <person name="Guy L."/>
            <person name="Ettema T.J."/>
        </authorList>
    </citation>
    <scope>NUCLEOTIDE SEQUENCE</scope>
</reference>
<comment type="caution">
    <text evidence="1">The sequence shown here is derived from an EMBL/GenBank/DDBJ whole genome shotgun (WGS) entry which is preliminary data.</text>
</comment>
<evidence type="ECO:0008006" key="2">
    <source>
        <dbReference type="Google" id="ProtNLM"/>
    </source>
</evidence>
<name>A0A0F9BZE5_9ZZZZ</name>
<gene>
    <name evidence="1" type="ORF">LCGC14_2387270</name>
</gene>
<feature type="non-terminal residue" evidence="1">
    <location>
        <position position="1"/>
    </location>
</feature>
<dbReference type="InterPro" id="IPR011050">
    <property type="entry name" value="Pectin_lyase_fold/virulence"/>
</dbReference>
<dbReference type="SUPFAM" id="SSF51126">
    <property type="entry name" value="Pectin lyase-like"/>
    <property type="match status" value="3"/>
</dbReference>
<dbReference type="AlphaFoldDB" id="A0A0F9BZE5"/>
<evidence type="ECO:0000313" key="1">
    <source>
        <dbReference type="EMBL" id="KKL27229.1"/>
    </source>
</evidence>
<feature type="non-terminal residue" evidence="1">
    <location>
        <position position="539"/>
    </location>
</feature>
<sequence>VTVAYNTWINQAATPGATTFIDGGATAIDSLSIVGNHINADADVAALIFSDQADTNLLITKNTVIQEDIDQFCVELTSTATGIITDNVFANLGGSAFILDSGSCHVEGNMANVAIDAPSFPFPTEPAEGRHTGTGNVYYVDSGTPGAGDGESWGTAVATLEAGINLCTANRGDTIYVAAAHAETIGGAGAIDVDLVGITIIGLGNGSEMPTFSYDTDVDTFILGADGDSATIKNLRFIATVTAVATAIEVEAGCINWTIENCTFETQTTTTDEFIDTITIAAAADRGTIKDCFFFGDPGSNTGPQSAINFLDCDYLKIIGNEIFGDRAIACIQNETTASNHITIKDNILFNGIIGGNAGLNTEPGIELVATTTGAIVNNTIICNEANPQASIIAADCFLAGNTYSETESTARSEPIGIANLFDVDTLGLLGLGKGKIIYCDSSESTGLEDGLTWATATDTIDEAIDLATASVGDVILVAPGHAENIASAAAVDADVIGLTIWGLGNGSLVPTLSFTAADGTVLVQADNVTFKNIRFLTS</sequence>
<proteinExistence type="predicted"/>
<dbReference type="EMBL" id="LAZR01035542">
    <property type="protein sequence ID" value="KKL27229.1"/>
    <property type="molecule type" value="Genomic_DNA"/>
</dbReference>
<accession>A0A0F9BZE5</accession>
<organism evidence="1">
    <name type="scientific">marine sediment metagenome</name>
    <dbReference type="NCBI Taxonomy" id="412755"/>
    <lineage>
        <taxon>unclassified sequences</taxon>
        <taxon>metagenomes</taxon>
        <taxon>ecological metagenomes</taxon>
    </lineage>
</organism>